<dbReference type="Proteomes" id="UP000777438">
    <property type="component" value="Unassembled WGS sequence"/>
</dbReference>
<proteinExistence type="predicted"/>
<reference evidence="2 3" key="1">
    <citation type="journal article" date="2021" name="Nat. Commun.">
        <title>Genetic determinants of endophytism in the Arabidopsis root mycobiome.</title>
        <authorList>
            <person name="Mesny F."/>
            <person name="Miyauchi S."/>
            <person name="Thiergart T."/>
            <person name="Pickel B."/>
            <person name="Atanasova L."/>
            <person name="Karlsson M."/>
            <person name="Huettel B."/>
            <person name="Barry K.W."/>
            <person name="Haridas S."/>
            <person name="Chen C."/>
            <person name="Bauer D."/>
            <person name="Andreopoulos W."/>
            <person name="Pangilinan J."/>
            <person name="LaButti K."/>
            <person name="Riley R."/>
            <person name="Lipzen A."/>
            <person name="Clum A."/>
            <person name="Drula E."/>
            <person name="Henrissat B."/>
            <person name="Kohler A."/>
            <person name="Grigoriev I.V."/>
            <person name="Martin F.M."/>
            <person name="Hacquard S."/>
        </authorList>
    </citation>
    <scope>NUCLEOTIDE SEQUENCE [LARGE SCALE GENOMIC DNA]</scope>
    <source>
        <strain evidence="2 3">MPI-CAGE-CH-0241</strain>
    </source>
</reference>
<feature type="compositionally biased region" description="Basic and acidic residues" evidence="1">
    <location>
        <begin position="457"/>
        <end position="470"/>
    </location>
</feature>
<evidence type="ECO:0000313" key="3">
    <source>
        <dbReference type="Proteomes" id="UP000777438"/>
    </source>
</evidence>
<evidence type="ECO:0000256" key="1">
    <source>
        <dbReference type="SAM" id="MobiDB-lite"/>
    </source>
</evidence>
<feature type="region of interest" description="Disordered" evidence="1">
    <location>
        <begin position="380"/>
        <end position="473"/>
    </location>
</feature>
<feature type="compositionally biased region" description="Acidic residues" evidence="1">
    <location>
        <begin position="282"/>
        <end position="292"/>
    </location>
</feature>
<evidence type="ECO:0000313" key="2">
    <source>
        <dbReference type="EMBL" id="KAH6893452.1"/>
    </source>
</evidence>
<feature type="region of interest" description="Disordered" evidence="1">
    <location>
        <begin position="267"/>
        <end position="292"/>
    </location>
</feature>
<dbReference type="EMBL" id="JAGPYM010000006">
    <property type="protein sequence ID" value="KAH6893452.1"/>
    <property type="molecule type" value="Genomic_DNA"/>
</dbReference>
<keyword evidence="3" id="KW-1185">Reference proteome</keyword>
<sequence>MSNTQGENCRIPTFITSNEVASPFFYFRHIVDPDDATLKVQAIGPDLEFTFTHSRAKAMFSRSKIKFQLEQKTAGFVALVTNTGHRVVLSAAESGHGAGRLGDVLDAPPGVLANALWTRRAVAVGKLLGINMRRPFDNPHGFIAGADGIFQGSHVEVKLAVHGIFLLLNTFNITRNFDNVRLGHLKRLKNALWEDGTRPSLEVYFSRKNCACCGQLVRALAGVTGISIRLLWKHRLELKEYASKPLGAADGSGRARGGQEAEVLVEGQDMDFGDGLSRDFDSDNEALDGEDSDDDVQALDLVDLVSNAPISISPGPQEVISVSPAAEEGQGPEPHPADDYLDGLAYRVGQLESSPEGAAEAVVQFATKMVGTNKISWLPSNSPPGLDTPNINNPSSSAASTVAKPLPATPKTEPPEWMLGGGKAKKPSRLRREDSESEDDDWEFPERRKGMSSPCERALKRESKVRDRSPRRYSARPLERTVVKRTISRICVEIPVKRRSTSSEVSYVM</sequence>
<comment type="caution">
    <text evidence="2">The sequence shown here is derived from an EMBL/GenBank/DDBJ whole genome shotgun (WGS) entry which is preliminary data.</text>
</comment>
<dbReference type="AlphaFoldDB" id="A0A9P8W9U6"/>
<name>A0A9P8W9U6_9HYPO</name>
<dbReference type="OrthoDB" id="4841107at2759"/>
<gene>
    <name evidence="2" type="ORF">B0T10DRAFT_604662</name>
</gene>
<protein>
    <submittedName>
        <fullName evidence="2">Uncharacterized protein</fullName>
    </submittedName>
</protein>
<accession>A0A9P8W9U6</accession>
<organism evidence="2 3">
    <name type="scientific">Thelonectria olida</name>
    <dbReference type="NCBI Taxonomy" id="1576542"/>
    <lineage>
        <taxon>Eukaryota</taxon>
        <taxon>Fungi</taxon>
        <taxon>Dikarya</taxon>
        <taxon>Ascomycota</taxon>
        <taxon>Pezizomycotina</taxon>
        <taxon>Sordariomycetes</taxon>
        <taxon>Hypocreomycetidae</taxon>
        <taxon>Hypocreales</taxon>
        <taxon>Nectriaceae</taxon>
        <taxon>Thelonectria</taxon>
    </lineage>
</organism>